<name>A0A450XD24_9GAMM</name>
<evidence type="ECO:0000313" key="5">
    <source>
        <dbReference type="EMBL" id="VFK75486.1"/>
    </source>
</evidence>
<evidence type="ECO:0000313" key="4">
    <source>
        <dbReference type="EMBL" id="VFK31022.1"/>
    </source>
</evidence>
<accession>A0A450XD24</accession>
<feature type="compositionally biased region" description="Basic residues" evidence="2">
    <location>
        <begin position="794"/>
        <end position="806"/>
    </location>
</feature>
<keyword evidence="1" id="KW-0175">Coiled coil</keyword>
<evidence type="ECO:0000256" key="1">
    <source>
        <dbReference type="SAM" id="Coils"/>
    </source>
</evidence>
<reference evidence="3" key="1">
    <citation type="submission" date="2019-02" db="EMBL/GenBank/DDBJ databases">
        <authorList>
            <person name="Gruber-Vodicka R. H."/>
            <person name="Seah K. B. B."/>
        </authorList>
    </citation>
    <scope>NUCLEOTIDE SEQUENCE</scope>
    <source>
        <strain evidence="3">BECK_BZ197</strain>
        <strain evidence="5">BECK_BZ198</strain>
        <strain evidence="4">BECK_BZ199</strain>
    </source>
</reference>
<dbReference type="AlphaFoldDB" id="A0A450XD24"/>
<feature type="region of interest" description="Disordered" evidence="2">
    <location>
        <begin position="771"/>
        <end position="809"/>
    </location>
</feature>
<feature type="compositionally biased region" description="Gly residues" evidence="2">
    <location>
        <begin position="771"/>
        <end position="780"/>
    </location>
</feature>
<dbReference type="EMBL" id="CAADFO010000026">
    <property type="protein sequence ID" value="VFK27193.1"/>
    <property type="molecule type" value="Genomic_DNA"/>
</dbReference>
<organism evidence="3">
    <name type="scientific">Candidatus Kentrum sp. MB</name>
    <dbReference type="NCBI Taxonomy" id="2138164"/>
    <lineage>
        <taxon>Bacteria</taxon>
        <taxon>Pseudomonadati</taxon>
        <taxon>Pseudomonadota</taxon>
        <taxon>Gammaproteobacteria</taxon>
        <taxon>Candidatus Kentrum</taxon>
    </lineage>
</organism>
<evidence type="ECO:0000256" key="2">
    <source>
        <dbReference type="SAM" id="MobiDB-lite"/>
    </source>
</evidence>
<gene>
    <name evidence="3" type="ORF">BECKMB1821G_GA0114241_10263</name>
    <name evidence="5" type="ORF">BECKMB1821H_GA0114242_10243</name>
    <name evidence="4" type="ORF">BECKMB1821I_GA0114274_10204</name>
</gene>
<feature type="coiled-coil region" evidence="1">
    <location>
        <begin position="629"/>
        <end position="691"/>
    </location>
</feature>
<proteinExistence type="predicted"/>
<evidence type="ECO:0000313" key="3">
    <source>
        <dbReference type="EMBL" id="VFK27193.1"/>
    </source>
</evidence>
<sequence length="866" mass="97552">MKSLKTKVLPPVLAGFALLTLLWVIPMWAANAIETCGTSIVDRIAGEFSCTCESQKTTFVRRYEKAKKGLSLYEEFRTLSSYTGPSAILRDLARRIINAQIEQKYQDLQTIIAPAGNFRQQIEKAEAVKRSVEGHVQQAYKESFCNEQFQGLSSDLKNAVEGLENGITQIAGSLRHGVRVAMYAERLHLPQLTKRLARNSPSRTPTAAYAFEEKMLRLGDRVVNVDRQMSDGRMEKKDACLKLGKIREELMLAVRKYPYAGESDRYQQLKQDHEGSYLLACEEEQREADDERLGRQSAGLDKSEVMRIYKKAREIHARYKDLRPSYQGHRPEYEGFSPSNPSASLNGVLRNFRQLGRKAGFVIEYTRRNRQDPANRELQEVLLDFERLVFRLENENSRLMTNLNHTDLVIIREHNLSLLFEISPPRTPSNAYAFEEKILSLHGRLKGFDELKESWKCREIDDIGNQLSRALGKYPHIDQTSRYDQAKTGYERLVSNEKPRLKCDQHPSDEKDSAGAECNEQAALDKAIARIAPAQRPFAASLAKLHSNSKLRGTLKRPGMSRFAQRTDLLKNQLSEAEWLLNKAHQNPSRVSCAQLAWARENIERTEHRVNRDYDRLASGEQAAVRGDFRYLEEEIRKAEELAKLKQEQEQEQEKRRRIAAQEEIRKAREIARLEQEKRRRIAARENARRSETGRTSSGEDDVAGLLLGITSIGMHAMSRDQSLSSGERGLAKGIGAFTGLAAEEAGFANQQDLNVLGNFVGNVMSQGSGSGGAGIGSGRGASTASGGSEVARNRKIQRNCQRKAKRYNDGNGQTTPMCQTAIYHHCMAKKLCGFYPNKCSALRSRVSASCAAPRKMGRNCQGACN</sequence>
<dbReference type="EMBL" id="CAADGH010000024">
    <property type="protein sequence ID" value="VFK75486.1"/>
    <property type="molecule type" value="Genomic_DNA"/>
</dbReference>
<dbReference type="EMBL" id="CAADFQ010000020">
    <property type="protein sequence ID" value="VFK31022.1"/>
    <property type="molecule type" value="Genomic_DNA"/>
</dbReference>
<protein>
    <submittedName>
        <fullName evidence="3">Uncharacterized protein</fullName>
    </submittedName>
</protein>